<dbReference type="Pfam" id="PF00850">
    <property type="entry name" value="Hist_deacetyl"/>
    <property type="match status" value="1"/>
</dbReference>
<feature type="non-terminal residue" evidence="2">
    <location>
        <position position="1"/>
    </location>
</feature>
<dbReference type="GO" id="GO:0040029">
    <property type="term" value="P:epigenetic regulation of gene expression"/>
    <property type="evidence" value="ECO:0007669"/>
    <property type="project" value="TreeGrafter"/>
</dbReference>
<dbReference type="PANTHER" id="PTHR10625:SF19">
    <property type="entry name" value="HISTONE DEACETYLASE 12"/>
    <property type="match status" value="1"/>
</dbReference>
<accession>A0A382YE29</accession>
<name>A0A382YE29_9ZZZZ</name>
<dbReference type="PANTHER" id="PTHR10625">
    <property type="entry name" value="HISTONE DEACETYLASE HDAC1-RELATED"/>
    <property type="match status" value="1"/>
</dbReference>
<organism evidence="2">
    <name type="scientific">marine metagenome</name>
    <dbReference type="NCBI Taxonomy" id="408172"/>
    <lineage>
        <taxon>unclassified sequences</taxon>
        <taxon>metagenomes</taxon>
        <taxon>ecological metagenomes</taxon>
    </lineage>
</organism>
<dbReference type="EMBL" id="UINC01175114">
    <property type="protein sequence ID" value="SVD81572.1"/>
    <property type="molecule type" value="Genomic_DNA"/>
</dbReference>
<reference evidence="2" key="1">
    <citation type="submission" date="2018-05" db="EMBL/GenBank/DDBJ databases">
        <authorList>
            <person name="Lanie J.A."/>
            <person name="Ng W.-L."/>
            <person name="Kazmierczak K.M."/>
            <person name="Andrzejewski T.M."/>
            <person name="Davidsen T.M."/>
            <person name="Wayne K.J."/>
            <person name="Tettelin H."/>
            <person name="Glass J.I."/>
            <person name="Rusch D."/>
            <person name="Podicherti R."/>
            <person name="Tsui H.-C.T."/>
            <person name="Winkler M.E."/>
        </authorList>
    </citation>
    <scope>NUCLEOTIDE SEQUENCE</scope>
</reference>
<dbReference type="InterPro" id="IPR000286">
    <property type="entry name" value="HDACs"/>
</dbReference>
<gene>
    <name evidence="2" type="ORF">METZ01_LOCUS434426</name>
</gene>
<sequence length="182" mass="19055">VAPAHEFETTRKSAWLADRLHGGGFTDVELADPAGHVDLAEMVLEEVHDADYVHALRTGEPNDLAVSQGFAWDEGIWTMAVNSTAGVLAAVENVLDNGAVSGSLSSGLHHARADRGSGFCTVNGLAVAARYALARVDGTVVILDVDAHCGGGTHDLVSGDERVLHLDLSVNRFDGYSPAGQN</sequence>
<dbReference type="GO" id="GO:0004407">
    <property type="term" value="F:histone deacetylase activity"/>
    <property type="evidence" value="ECO:0007669"/>
    <property type="project" value="TreeGrafter"/>
</dbReference>
<proteinExistence type="predicted"/>
<dbReference type="InterPro" id="IPR037138">
    <property type="entry name" value="His_deacetylse_dom_sf"/>
</dbReference>
<dbReference type="Gene3D" id="3.40.800.20">
    <property type="entry name" value="Histone deacetylase domain"/>
    <property type="match status" value="1"/>
</dbReference>
<feature type="domain" description="Histone deacetylase" evidence="1">
    <location>
        <begin position="40"/>
        <end position="168"/>
    </location>
</feature>
<feature type="non-terminal residue" evidence="2">
    <location>
        <position position="182"/>
    </location>
</feature>
<evidence type="ECO:0000259" key="1">
    <source>
        <dbReference type="Pfam" id="PF00850"/>
    </source>
</evidence>
<dbReference type="PRINTS" id="PR01270">
    <property type="entry name" value="HDASUPER"/>
</dbReference>
<dbReference type="InterPro" id="IPR023696">
    <property type="entry name" value="Ureohydrolase_dom_sf"/>
</dbReference>
<dbReference type="SUPFAM" id="SSF52768">
    <property type="entry name" value="Arginase/deacetylase"/>
    <property type="match status" value="1"/>
</dbReference>
<dbReference type="AlphaFoldDB" id="A0A382YE29"/>
<dbReference type="InterPro" id="IPR023801">
    <property type="entry name" value="His_deacetylse_dom"/>
</dbReference>
<protein>
    <recommendedName>
        <fullName evidence="1">Histone deacetylase domain-containing protein</fullName>
    </recommendedName>
</protein>
<evidence type="ECO:0000313" key="2">
    <source>
        <dbReference type="EMBL" id="SVD81572.1"/>
    </source>
</evidence>